<dbReference type="AlphaFoldDB" id="A0AA38SHD6"/>
<feature type="transmembrane region" description="Helical" evidence="3">
    <location>
        <begin position="596"/>
        <end position="617"/>
    </location>
</feature>
<evidence type="ECO:0000256" key="3">
    <source>
        <dbReference type="SAM" id="Phobius"/>
    </source>
</evidence>
<evidence type="ECO:0000313" key="6">
    <source>
        <dbReference type="Proteomes" id="UP001174691"/>
    </source>
</evidence>
<dbReference type="PANTHER" id="PTHR46910:SF5">
    <property type="entry name" value="ZN(II)2CYS6 TRANSCRIPTION FACTOR (EUROFUNG)"/>
    <property type="match status" value="1"/>
</dbReference>
<proteinExistence type="predicted"/>
<evidence type="ECO:0000256" key="2">
    <source>
        <dbReference type="SAM" id="MobiDB-lite"/>
    </source>
</evidence>
<name>A0AA38SHD6_9PEZI</name>
<dbReference type="GO" id="GO:0003677">
    <property type="term" value="F:DNA binding"/>
    <property type="evidence" value="ECO:0007669"/>
    <property type="project" value="InterPro"/>
</dbReference>
<keyword evidence="1" id="KW-0539">Nucleus</keyword>
<feature type="region of interest" description="Disordered" evidence="2">
    <location>
        <begin position="92"/>
        <end position="158"/>
    </location>
</feature>
<dbReference type="PANTHER" id="PTHR46910">
    <property type="entry name" value="TRANSCRIPTION FACTOR PDR1"/>
    <property type="match status" value="1"/>
</dbReference>
<dbReference type="EMBL" id="JANBVN010000034">
    <property type="protein sequence ID" value="KAJ9160553.1"/>
    <property type="molecule type" value="Genomic_DNA"/>
</dbReference>
<feature type="compositionally biased region" description="Low complexity" evidence="2">
    <location>
        <begin position="92"/>
        <end position="101"/>
    </location>
</feature>
<evidence type="ECO:0000259" key="4">
    <source>
        <dbReference type="SMART" id="SM00906"/>
    </source>
</evidence>
<keyword evidence="3" id="KW-1133">Transmembrane helix</keyword>
<feature type="region of interest" description="Disordered" evidence="2">
    <location>
        <begin position="1"/>
        <end position="48"/>
    </location>
</feature>
<dbReference type="SMART" id="SM00906">
    <property type="entry name" value="Fungal_trans"/>
    <property type="match status" value="1"/>
</dbReference>
<feature type="region of interest" description="Disordered" evidence="2">
    <location>
        <begin position="203"/>
        <end position="225"/>
    </location>
</feature>
<keyword evidence="3" id="KW-0472">Membrane</keyword>
<feature type="domain" description="Xylanolytic transcriptional activator regulatory" evidence="4">
    <location>
        <begin position="358"/>
        <end position="438"/>
    </location>
</feature>
<keyword evidence="6" id="KW-1185">Reference proteome</keyword>
<evidence type="ECO:0000313" key="5">
    <source>
        <dbReference type="EMBL" id="KAJ9160553.1"/>
    </source>
</evidence>
<evidence type="ECO:0000256" key="1">
    <source>
        <dbReference type="ARBA" id="ARBA00023242"/>
    </source>
</evidence>
<dbReference type="GO" id="GO:0006351">
    <property type="term" value="P:DNA-templated transcription"/>
    <property type="evidence" value="ECO:0007669"/>
    <property type="project" value="InterPro"/>
</dbReference>
<protein>
    <submittedName>
        <fullName evidence="5">G patch domain-containing protein 8</fullName>
    </submittedName>
</protein>
<dbReference type="Pfam" id="PF04082">
    <property type="entry name" value="Fungal_trans"/>
    <property type="match status" value="1"/>
</dbReference>
<gene>
    <name evidence="5" type="ORF">NKR19_g3161</name>
</gene>
<dbReference type="InterPro" id="IPR007219">
    <property type="entry name" value="XnlR_reg_dom"/>
</dbReference>
<dbReference type="CDD" id="cd12148">
    <property type="entry name" value="fungal_TF_MHR"/>
    <property type="match status" value="1"/>
</dbReference>
<dbReference type="InterPro" id="IPR050987">
    <property type="entry name" value="AtrR-like"/>
</dbReference>
<reference evidence="5" key="1">
    <citation type="submission" date="2022-07" db="EMBL/GenBank/DDBJ databases">
        <title>Fungi with potential for degradation of polypropylene.</title>
        <authorList>
            <person name="Gostincar C."/>
        </authorList>
    </citation>
    <scope>NUCLEOTIDE SEQUENCE</scope>
    <source>
        <strain evidence="5">EXF-13287</strain>
    </source>
</reference>
<dbReference type="GO" id="GO:0008270">
    <property type="term" value="F:zinc ion binding"/>
    <property type="evidence" value="ECO:0007669"/>
    <property type="project" value="InterPro"/>
</dbReference>
<keyword evidence="3" id="KW-0812">Transmembrane</keyword>
<organism evidence="5 6">
    <name type="scientific">Coniochaeta hoffmannii</name>
    <dbReference type="NCBI Taxonomy" id="91930"/>
    <lineage>
        <taxon>Eukaryota</taxon>
        <taxon>Fungi</taxon>
        <taxon>Dikarya</taxon>
        <taxon>Ascomycota</taxon>
        <taxon>Pezizomycotina</taxon>
        <taxon>Sordariomycetes</taxon>
        <taxon>Sordariomycetidae</taxon>
        <taxon>Coniochaetales</taxon>
        <taxon>Coniochaetaceae</taxon>
        <taxon>Coniochaeta</taxon>
    </lineage>
</organism>
<dbReference type="GO" id="GO:0003700">
    <property type="term" value="F:DNA-binding transcription factor activity"/>
    <property type="evidence" value="ECO:0007669"/>
    <property type="project" value="InterPro"/>
</dbReference>
<sequence length="772" mass="84726">MQRPQSESLDGGDIGAGDGGVIKRARTCSSTGLGQKPREPRQRVLISSQYEKKIDYFGNRLAGIEDALRELTVSLKGHPAGASGTSVATAASLPHHPAAPSGQQRHGSSSNTRSASDTRTTPSSANAAFDEPDDTDSSSDLGDSAFEGPSSLAAHTAQASEFMEHVVERERWNNQHISPNMQSALSSLQQIVGLQQQRKKGRMAGSMSRRDLKFPNQKPVPPGGLKDLPMPPAQIVVQILREIKEKPPVTFLLICAFIAVEDFTESCRKVYFATEDFSISTFIVVNAGLYYLFQEKYIILDENSGTAAEYLAYVHMCRDNLETALANLPFFMPPKMETVEALLLGTCYSVEISKMSAAWQLNSAAATLCVSLGYHREKSPWQASEHHRPSQPADPLAEKKQALFWFSYMLDKGLALRFGRPSILQDYDISLPRSGPAVHSAIGRVAAPPPAPDPWQEVLELWIRHAEIEGQTYEYLYSSSALQRSVEERVGSARMLVAKLTALAARTAELSAAIVADEGRKADNAVALLTISMMLKSDEVQHNSTLALIYRAIPPSEPGRPGWFNKECIAAARAAFATHQACMEMTASSQFMNAAYLHWTIMFVPFVPFIVIFCHVIETSDREDLQRLEQFADSLQVSRAVSGAVDKLHRLCRIMTDVAALYVEAKEKGNETADANMTPIGNDFNMYLSQLGFMPPAQPGFDSGGGDVVAGDEMDSEMLNASYQSAQLGDWFEGGRHMMGLLEEDLSQFQPEPGVWPIYGQRQLHSLISKPP</sequence>
<comment type="caution">
    <text evidence="5">The sequence shown here is derived from an EMBL/GenBank/DDBJ whole genome shotgun (WGS) entry which is preliminary data.</text>
</comment>
<dbReference type="Proteomes" id="UP001174691">
    <property type="component" value="Unassembled WGS sequence"/>
</dbReference>
<accession>A0AA38SHD6</accession>
<feature type="compositionally biased region" description="Polar residues" evidence="2">
    <location>
        <begin position="102"/>
        <end position="126"/>
    </location>
</feature>